<proteinExistence type="predicted"/>
<dbReference type="AlphaFoldDB" id="A0A251U5U2"/>
<dbReference type="InterPro" id="IPR029000">
    <property type="entry name" value="Cyclophilin-like_dom_sf"/>
</dbReference>
<dbReference type="SUPFAM" id="SSF50891">
    <property type="entry name" value="Cyclophilin-like"/>
    <property type="match status" value="1"/>
</dbReference>
<dbReference type="Gene3D" id="2.40.100.10">
    <property type="entry name" value="Cyclophilin-like"/>
    <property type="match status" value="1"/>
</dbReference>
<dbReference type="EMBL" id="CM007897">
    <property type="protein sequence ID" value="OTG18449.1"/>
    <property type="molecule type" value="Genomic_DNA"/>
</dbReference>
<feature type="signal peptide" evidence="1">
    <location>
        <begin position="1"/>
        <end position="21"/>
    </location>
</feature>
<evidence type="ECO:0000313" key="3">
    <source>
        <dbReference type="Proteomes" id="UP000215914"/>
    </source>
</evidence>
<keyword evidence="1" id="KW-0732">Signal</keyword>
<accession>A0A251U5U2</accession>
<evidence type="ECO:0000256" key="1">
    <source>
        <dbReference type="SAM" id="SignalP"/>
    </source>
</evidence>
<name>A0A251U5U2_HELAN</name>
<dbReference type="Proteomes" id="UP000215914">
    <property type="component" value="Chromosome 8"/>
</dbReference>
<gene>
    <name evidence="2" type="ORF">HannXRQ_Chr08g0223201</name>
</gene>
<keyword evidence="3" id="KW-1185">Reference proteome</keyword>
<reference evidence="3" key="1">
    <citation type="journal article" date="2017" name="Nature">
        <title>The sunflower genome provides insights into oil metabolism, flowering and Asterid evolution.</title>
        <authorList>
            <person name="Badouin H."/>
            <person name="Gouzy J."/>
            <person name="Grassa C.J."/>
            <person name="Murat F."/>
            <person name="Staton S.E."/>
            <person name="Cottret L."/>
            <person name="Lelandais-Briere C."/>
            <person name="Owens G.L."/>
            <person name="Carrere S."/>
            <person name="Mayjonade B."/>
            <person name="Legrand L."/>
            <person name="Gill N."/>
            <person name="Kane N.C."/>
            <person name="Bowers J.E."/>
            <person name="Hubner S."/>
            <person name="Bellec A."/>
            <person name="Berard A."/>
            <person name="Berges H."/>
            <person name="Blanchet N."/>
            <person name="Boniface M.C."/>
            <person name="Brunel D."/>
            <person name="Catrice O."/>
            <person name="Chaidir N."/>
            <person name="Claudel C."/>
            <person name="Donnadieu C."/>
            <person name="Faraut T."/>
            <person name="Fievet G."/>
            <person name="Helmstetter N."/>
            <person name="King M."/>
            <person name="Knapp S.J."/>
            <person name="Lai Z."/>
            <person name="Le Paslier M.C."/>
            <person name="Lippi Y."/>
            <person name="Lorenzon L."/>
            <person name="Mandel J.R."/>
            <person name="Marage G."/>
            <person name="Marchand G."/>
            <person name="Marquand E."/>
            <person name="Bret-Mestries E."/>
            <person name="Morien E."/>
            <person name="Nambeesan S."/>
            <person name="Nguyen T."/>
            <person name="Pegot-Espagnet P."/>
            <person name="Pouilly N."/>
            <person name="Raftis F."/>
            <person name="Sallet E."/>
            <person name="Schiex T."/>
            <person name="Thomas J."/>
            <person name="Vandecasteele C."/>
            <person name="Vares D."/>
            <person name="Vear F."/>
            <person name="Vautrin S."/>
            <person name="Crespi M."/>
            <person name="Mangin B."/>
            <person name="Burke J.M."/>
            <person name="Salse J."/>
            <person name="Munos S."/>
            <person name="Vincourt P."/>
            <person name="Rieseberg L.H."/>
            <person name="Langlade N.B."/>
        </authorList>
    </citation>
    <scope>NUCLEOTIDE SEQUENCE [LARGE SCALE GENOMIC DNA]</scope>
    <source>
        <strain evidence="3">cv. SF193</strain>
    </source>
</reference>
<feature type="chain" id="PRO_5013146203" evidence="1">
    <location>
        <begin position="22"/>
        <end position="65"/>
    </location>
</feature>
<evidence type="ECO:0000313" key="2">
    <source>
        <dbReference type="EMBL" id="OTG18449.1"/>
    </source>
</evidence>
<sequence length="65" mass="7296">MFILCLILTTISSLTPLTVIGLYGEVVPKTVENFHALCTGNWEKVKVVNYYTIKEHHSIVSYPGL</sequence>
<dbReference type="InParanoid" id="A0A251U5U2"/>
<protein>
    <submittedName>
        <fullName evidence="2">Putative cyclophilin-like domain-containing protein</fullName>
    </submittedName>
</protein>
<organism evidence="2 3">
    <name type="scientific">Helianthus annuus</name>
    <name type="common">Common sunflower</name>
    <dbReference type="NCBI Taxonomy" id="4232"/>
    <lineage>
        <taxon>Eukaryota</taxon>
        <taxon>Viridiplantae</taxon>
        <taxon>Streptophyta</taxon>
        <taxon>Embryophyta</taxon>
        <taxon>Tracheophyta</taxon>
        <taxon>Spermatophyta</taxon>
        <taxon>Magnoliopsida</taxon>
        <taxon>eudicotyledons</taxon>
        <taxon>Gunneridae</taxon>
        <taxon>Pentapetalae</taxon>
        <taxon>asterids</taxon>
        <taxon>campanulids</taxon>
        <taxon>Asterales</taxon>
        <taxon>Asteraceae</taxon>
        <taxon>Asteroideae</taxon>
        <taxon>Heliantheae alliance</taxon>
        <taxon>Heliantheae</taxon>
        <taxon>Helianthus</taxon>
    </lineage>
</organism>